<comment type="caution">
    <text evidence="1">The sequence shown here is derived from an EMBL/GenBank/DDBJ whole genome shotgun (WGS) entry which is preliminary data.</text>
</comment>
<proteinExistence type="predicted"/>
<name>A0A0J8GZI1_9ALTE</name>
<dbReference type="RefSeq" id="WP_048688097.1">
    <property type="nucleotide sequence ID" value="NZ_KQ130482.1"/>
</dbReference>
<accession>A0A0J8GZI1</accession>
<dbReference type="EMBL" id="LAZL01000002">
    <property type="protein sequence ID" value="KMT66644.1"/>
    <property type="molecule type" value="Genomic_DNA"/>
</dbReference>
<dbReference type="AlphaFoldDB" id="A0A0J8GZI1"/>
<keyword evidence="2" id="KW-1185">Reference proteome</keyword>
<dbReference type="Proteomes" id="UP000037600">
    <property type="component" value="Unassembled WGS sequence"/>
</dbReference>
<gene>
    <name evidence="1" type="ORF">XM47_00460</name>
</gene>
<evidence type="ECO:0000313" key="1">
    <source>
        <dbReference type="EMBL" id="KMT66644.1"/>
    </source>
</evidence>
<protein>
    <recommendedName>
        <fullName evidence="3">Lipoprotein</fullName>
    </recommendedName>
</protein>
<organism evidence="1 2">
    <name type="scientific">Catenovulum maritimum</name>
    <dbReference type="NCBI Taxonomy" id="1513271"/>
    <lineage>
        <taxon>Bacteria</taxon>
        <taxon>Pseudomonadati</taxon>
        <taxon>Pseudomonadota</taxon>
        <taxon>Gammaproteobacteria</taxon>
        <taxon>Alteromonadales</taxon>
        <taxon>Alteromonadaceae</taxon>
        <taxon>Catenovulum</taxon>
    </lineage>
</organism>
<evidence type="ECO:0008006" key="3">
    <source>
        <dbReference type="Google" id="ProtNLM"/>
    </source>
</evidence>
<reference evidence="1 2" key="1">
    <citation type="submission" date="2015-04" db="EMBL/GenBank/DDBJ databases">
        <title>Draft Genome Sequence of the Novel Agar-Digesting Marine Bacterium Q1.</title>
        <authorList>
            <person name="Li Y."/>
            <person name="Li D."/>
            <person name="Chen G."/>
            <person name="Du Z."/>
        </authorList>
    </citation>
    <scope>NUCLEOTIDE SEQUENCE [LARGE SCALE GENOMIC DNA]</scope>
    <source>
        <strain evidence="1 2">Q1</strain>
    </source>
</reference>
<dbReference type="PROSITE" id="PS51257">
    <property type="entry name" value="PROKAR_LIPOPROTEIN"/>
    <property type="match status" value="1"/>
</dbReference>
<evidence type="ECO:0000313" key="2">
    <source>
        <dbReference type="Proteomes" id="UP000037600"/>
    </source>
</evidence>
<sequence>MRYTKTALILIVIFLASCSSSKKVKDHIVDCSLIETPSKDVNLAQLEEDLLLIRSQIKKNSSQQQALISKQVESNANLQGCPIDSRGFKVMSCVNFHAKLLKKISIAR</sequence>